<protein>
    <submittedName>
        <fullName evidence="2">Uncharacterized protein</fullName>
    </submittedName>
</protein>
<reference evidence="2" key="1">
    <citation type="submission" date="2020-10" db="EMBL/GenBank/DDBJ databases">
        <authorList>
            <person name="Gilroy R."/>
        </authorList>
    </citation>
    <scope>NUCLEOTIDE SEQUENCE</scope>
    <source>
        <strain evidence="2">ChiBcec2-4451</strain>
    </source>
</reference>
<evidence type="ECO:0000313" key="3">
    <source>
        <dbReference type="Proteomes" id="UP000886723"/>
    </source>
</evidence>
<reference evidence="2" key="2">
    <citation type="journal article" date="2021" name="PeerJ">
        <title>Extensive microbial diversity within the chicken gut microbiome revealed by metagenomics and culture.</title>
        <authorList>
            <person name="Gilroy R."/>
            <person name="Ravi A."/>
            <person name="Getino M."/>
            <person name="Pursley I."/>
            <person name="Horton D.L."/>
            <person name="Alikhan N.F."/>
            <person name="Baker D."/>
            <person name="Gharbi K."/>
            <person name="Hall N."/>
            <person name="Watson M."/>
            <person name="Adriaenssens E.M."/>
            <person name="Foster-Nyarko E."/>
            <person name="Jarju S."/>
            <person name="Secka A."/>
            <person name="Antonio M."/>
            <person name="Oren A."/>
            <person name="Chaudhuri R.R."/>
            <person name="La Ragione R."/>
            <person name="Hildebrand F."/>
            <person name="Pallen M.J."/>
        </authorList>
    </citation>
    <scope>NUCLEOTIDE SEQUENCE</scope>
    <source>
        <strain evidence="2">ChiBcec2-4451</strain>
    </source>
</reference>
<name>A0A9D1T5H1_9FIRM</name>
<comment type="caution">
    <text evidence="2">The sequence shown here is derived from an EMBL/GenBank/DDBJ whole genome shotgun (WGS) entry which is preliminary data.</text>
</comment>
<feature type="transmembrane region" description="Helical" evidence="1">
    <location>
        <begin position="82"/>
        <end position="111"/>
    </location>
</feature>
<evidence type="ECO:0000256" key="1">
    <source>
        <dbReference type="SAM" id="Phobius"/>
    </source>
</evidence>
<keyword evidence="1" id="KW-0812">Transmembrane</keyword>
<dbReference type="Pfam" id="PF20357">
    <property type="entry name" value="DUF6652"/>
    <property type="match status" value="1"/>
</dbReference>
<dbReference type="Proteomes" id="UP000886723">
    <property type="component" value="Unassembled WGS sequence"/>
</dbReference>
<dbReference type="AlphaFoldDB" id="A0A9D1T5H1"/>
<feature type="transmembrane region" description="Helical" evidence="1">
    <location>
        <begin position="138"/>
        <end position="163"/>
    </location>
</feature>
<proteinExistence type="predicted"/>
<feature type="transmembrane region" description="Helical" evidence="1">
    <location>
        <begin position="39"/>
        <end position="61"/>
    </location>
</feature>
<dbReference type="EMBL" id="DVON01000116">
    <property type="protein sequence ID" value="HIV12565.1"/>
    <property type="molecule type" value="Genomic_DNA"/>
</dbReference>
<dbReference type="InterPro" id="IPR046594">
    <property type="entry name" value="DUF6652"/>
</dbReference>
<evidence type="ECO:0000313" key="2">
    <source>
        <dbReference type="EMBL" id="HIV12565.1"/>
    </source>
</evidence>
<gene>
    <name evidence="2" type="ORF">IAA63_05420</name>
</gene>
<accession>A0A9D1T5H1</accession>
<keyword evidence="1" id="KW-1133">Transmembrane helix</keyword>
<sequence>MKKIPMFLLLLAPYLFLLTVVMTVISENGFTAKALDTAAGIYLGMLLMILIPNMVYAFILKGHGYELRKLFFWNMLLKLSHIPIYFLVFAAGLFLGLIIVGMMLIPFLVIFDYSLLLSSSMYGISGIWGLARAGKLSAAGAVLLIVCQLLFVADVVCAVYLYCRFGKRFG</sequence>
<keyword evidence="1" id="KW-0472">Membrane</keyword>
<organism evidence="2 3">
    <name type="scientific">Candidatus Pullilachnospira stercoravium</name>
    <dbReference type="NCBI Taxonomy" id="2840913"/>
    <lineage>
        <taxon>Bacteria</taxon>
        <taxon>Bacillati</taxon>
        <taxon>Bacillota</taxon>
        <taxon>Clostridia</taxon>
        <taxon>Lachnospirales</taxon>
        <taxon>Lachnospiraceae</taxon>
        <taxon>Lachnospiraceae incertae sedis</taxon>
        <taxon>Candidatus Pullilachnospira</taxon>
    </lineage>
</organism>